<dbReference type="EMBL" id="LT796768">
    <property type="protein sequence ID" value="SKB08952.1"/>
    <property type="molecule type" value="Genomic_DNA"/>
</dbReference>
<dbReference type="RefSeq" id="WP_078700379.1">
    <property type="nucleotide sequence ID" value="NZ_LT796768.1"/>
</dbReference>
<dbReference type="SUPFAM" id="SSF53474">
    <property type="entry name" value="alpha/beta-Hydrolases"/>
    <property type="match status" value="1"/>
</dbReference>
<accession>A0A1T4Z4I0</accession>
<dbReference type="InterPro" id="IPR029058">
    <property type="entry name" value="AB_hydrolase_fold"/>
</dbReference>
<dbReference type="PRINTS" id="PR00111">
    <property type="entry name" value="ABHYDROLASE"/>
</dbReference>
<dbReference type="STRING" id="1736691.SAMN06295964_2406"/>
<dbReference type="GO" id="GO:0003824">
    <property type="term" value="F:catalytic activity"/>
    <property type="evidence" value="ECO:0007669"/>
    <property type="project" value="UniProtKB-ARBA"/>
</dbReference>
<feature type="domain" description="AB hydrolase-1" evidence="1">
    <location>
        <begin position="31"/>
        <end position="254"/>
    </location>
</feature>
<reference evidence="3" key="1">
    <citation type="submission" date="2017-02" db="EMBL/GenBank/DDBJ databases">
        <authorList>
            <person name="Varghese N."/>
            <person name="Submissions S."/>
        </authorList>
    </citation>
    <scope>NUCLEOTIDE SEQUENCE [LARGE SCALE GENOMIC DNA]</scope>
    <source>
        <strain evidence="3">9H-4</strain>
    </source>
</reference>
<dbReference type="InterPro" id="IPR000073">
    <property type="entry name" value="AB_hydrolase_1"/>
</dbReference>
<dbReference type="InterPro" id="IPR050266">
    <property type="entry name" value="AB_hydrolase_sf"/>
</dbReference>
<evidence type="ECO:0000313" key="3">
    <source>
        <dbReference type="Proteomes" id="UP000191040"/>
    </source>
</evidence>
<protein>
    <submittedName>
        <fullName evidence="2">3-oxoadipate enol-lactonase</fullName>
    </submittedName>
</protein>
<evidence type="ECO:0000313" key="2">
    <source>
        <dbReference type="EMBL" id="SKB08952.1"/>
    </source>
</evidence>
<proteinExistence type="predicted"/>
<keyword evidence="3" id="KW-1185">Reference proteome</keyword>
<dbReference type="Gene3D" id="3.40.50.1820">
    <property type="entry name" value="alpha/beta hydrolase"/>
    <property type="match status" value="1"/>
</dbReference>
<organism evidence="2 3">
    <name type="scientific">Aeromicrobium choanae</name>
    <dbReference type="NCBI Taxonomy" id="1736691"/>
    <lineage>
        <taxon>Bacteria</taxon>
        <taxon>Bacillati</taxon>
        <taxon>Actinomycetota</taxon>
        <taxon>Actinomycetes</taxon>
        <taxon>Propionibacteriales</taxon>
        <taxon>Nocardioidaceae</taxon>
        <taxon>Aeromicrobium</taxon>
    </lineage>
</organism>
<gene>
    <name evidence="2" type="ORF">SAMN06295964_2406</name>
</gene>
<dbReference type="AlphaFoldDB" id="A0A1T4Z4I0"/>
<dbReference type="Proteomes" id="UP000191040">
    <property type="component" value="Chromosome I"/>
</dbReference>
<dbReference type="OrthoDB" id="27092at2"/>
<dbReference type="PANTHER" id="PTHR43798">
    <property type="entry name" value="MONOACYLGLYCEROL LIPASE"/>
    <property type="match status" value="1"/>
</dbReference>
<sequence>MTTVPAEQVALEGVKVAYRVYGTGEHLVTCLHSLALDGSWWEPLADALGPDYRVLAPDLRGHGDTAASDLDLRAMAADVVALWDHLGIETSPVVGLSMGGMVAQALAADAPSRVSHLVLIATAHRFDDAALEGAQHRIDAVLSAGSLALMADALIDRWFGAGASDLTDARAQRAHARLLRTDAKTHAGVLRAMTQVNDVHPHSTPPTLLISPEDDLSTPRSTMQALAAAYGDARLESVPGSHLAPLSHPEPVAALLRDFLAS</sequence>
<dbReference type="Pfam" id="PF12697">
    <property type="entry name" value="Abhydrolase_6"/>
    <property type="match status" value="1"/>
</dbReference>
<name>A0A1T4Z4I0_9ACTN</name>
<evidence type="ECO:0000259" key="1">
    <source>
        <dbReference type="Pfam" id="PF12697"/>
    </source>
</evidence>
<dbReference type="PANTHER" id="PTHR43798:SF29">
    <property type="entry name" value="AB HYDROLASE-1 DOMAIN-CONTAINING PROTEIN"/>
    <property type="match status" value="1"/>
</dbReference>